<dbReference type="PROSITE" id="PS51186">
    <property type="entry name" value="GNAT"/>
    <property type="match status" value="1"/>
</dbReference>
<keyword evidence="2" id="KW-0808">Transferase</keyword>
<gene>
    <name evidence="2" type="ORF">E6H02_03570</name>
</gene>
<name>A0A537M1Z8_9BACT</name>
<dbReference type="InterPro" id="IPR000182">
    <property type="entry name" value="GNAT_dom"/>
</dbReference>
<dbReference type="GO" id="GO:0016747">
    <property type="term" value="F:acyltransferase activity, transferring groups other than amino-acyl groups"/>
    <property type="evidence" value="ECO:0007669"/>
    <property type="project" value="InterPro"/>
</dbReference>
<feature type="domain" description="N-acetyltransferase" evidence="1">
    <location>
        <begin position="26"/>
        <end position="163"/>
    </location>
</feature>
<dbReference type="InterPro" id="IPR016181">
    <property type="entry name" value="Acyl_CoA_acyltransferase"/>
</dbReference>
<accession>A0A537M1Z8</accession>
<reference evidence="2 3" key="1">
    <citation type="journal article" date="2019" name="Nat. Microbiol.">
        <title>Mediterranean grassland soil C-N compound turnover is dependent on rainfall and depth, and is mediated by genomically divergent microorganisms.</title>
        <authorList>
            <person name="Diamond S."/>
            <person name="Andeer P.F."/>
            <person name="Li Z."/>
            <person name="Crits-Christoph A."/>
            <person name="Burstein D."/>
            <person name="Anantharaman K."/>
            <person name="Lane K.R."/>
            <person name="Thomas B.C."/>
            <person name="Pan C."/>
            <person name="Northen T.R."/>
            <person name="Banfield J.F."/>
        </authorList>
    </citation>
    <scope>NUCLEOTIDE SEQUENCE [LARGE SCALE GENOMIC DNA]</scope>
    <source>
        <strain evidence="2">NP_5</strain>
    </source>
</reference>
<dbReference type="SUPFAM" id="SSF55729">
    <property type="entry name" value="Acyl-CoA N-acyltransferases (Nat)"/>
    <property type="match status" value="1"/>
</dbReference>
<evidence type="ECO:0000259" key="1">
    <source>
        <dbReference type="PROSITE" id="PS51186"/>
    </source>
</evidence>
<sequence>MGATDRPDLLGAALSGPSRRTIPVAYTVREKNGRDQAWVDATLRERWGATVIVSRGCLYHAQKHPALIAERDGERCGLATYRLERSGCEILTLDTFPRFQGAGTALIDALVVRAKQAGVRRVWLVTSNDNLDALRFYQRRGFSLVAVHRNAVAQARKLKPSIRAVGNYGIPLVDEVELEHVL</sequence>
<evidence type="ECO:0000313" key="3">
    <source>
        <dbReference type="Proteomes" id="UP000320393"/>
    </source>
</evidence>
<dbReference type="AlphaFoldDB" id="A0A537M1Z8"/>
<organism evidence="2 3">
    <name type="scientific">Candidatus Segetimicrobium genomatis</name>
    <dbReference type="NCBI Taxonomy" id="2569760"/>
    <lineage>
        <taxon>Bacteria</taxon>
        <taxon>Bacillati</taxon>
        <taxon>Candidatus Sysuimicrobiota</taxon>
        <taxon>Candidatus Sysuimicrobiia</taxon>
        <taxon>Candidatus Sysuimicrobiales</taxon>
        <taxon>Candidatus Segetimicrobiaceae</taxon>
        <taxon>Candidatus Segetimicrobium</taxon>
    </lineage>
</organism>
<protein>
    <submittedName>
        <fullName evidence="2">GNAT family N-acetyltransferase</fullName>
    </submittedName>
</protein>
<dbReference type="Gene3D" id="3.40.630.30">
    <property type="match status" value="1"/>
</dbReference>
<dbReference type="Pfam" id="PF00583">
    <property type="entry name" value="Acetyltransf_1"/>
    <property type="match status" value="1"/>
</dbReference>
<evidence type="ECO:0000313" key="2">
    <source>
        <dbReference type="EMBL" id="TMJ14256.1"/>
    </source>
</evidence>
<dbReference type="CDD" id="cd04301">
    <property type="entry name" value="NAT_SF"/>
    <property type="match status" value="1"/>
</dbReference>
<comment type="caution">
    <text evidence="2">The sequence shown here is derived from an EMBL/GenBank/DDBJ whole genome shotgun (WGS) entry which is preliminary data.</text>
</comment>
<dbReference type="EMBL" id="VBAM01000119">
    <property type="protein sequence ID" value="TMJ14256.1"/>
    <property type="molecule type" value="Genomic_DNA"/>
</dbReference>
<dbReference type="Proteomes" id="UP000320393">
    <property type="component" value="Unassembled WGS sequence"/>
</dbReference>
<proteinExistence type="predicted"/>